<evidence type="ECO:0000313" key="2">
    <source>
        <dbReference type="EMBL" id="RSJ05332.1"/>
    </source>
</evidence>
<keyword evidence="1" id="KW-1133">Transmembrane helix</keyword>
<feature type="transmembrane region" description="Helical" evidence="1">
    <location>
        <begin position="6"/>
        <end position="25"/>
    </location>
</feature>
<reference evidence="2 3" key="1">
    <citation type="submission" date="2018-11" db="EMBL/GenBank/DDBJ databases">
        <title>Species Designations Belie Phenotypic and Genotypic Heterogeneity in Oral Streptococci.</title>
        <authorList>
            <person name="Velsko I."/>
        </authorList>
    </citation>
    <scope>NUCLEOTIDE SEQUENCE [LARGE SCALE GENOMIC DNA]</scope>
    <source>
        <strain evidence="2 3">BCC33</strain>
    </source>
</reference>
<feature type="transmembrane region" description="Helical" evidence="1">
    <location>
        <begin position="172"/>
        <end position="193"/>
    </location>
</feature>
<comment type="caution">
    <text evidence="2">The sequence shown here is derived from an EMBL/GenBank/DDBJ whole genome shotgun (WGS) entry which is preliminary data.</text>
</comment>
<protein>
    <submittedName>
        <fullName evidence="2">Uncharacterized protein</fullName>
    </submittedName>
</protein>
<feature type="transmembrane region" description="Helical" evidence="1">
    <location>
        <begin position="99"/>
        <end position="117"/>
    </location>
</feature>
<feature type="transmembrane region" description="Helical" evidence="1">
    <location>
        <begin position="75"/>
        <end position="93"/>
    </location>
</feature>
<feature type="transmembrane region" description="Helical" evidence="1">
    <location>
        <begin position="145"/>
        <end position="166"/>
    </location>
</feature>
<dbReference type="AlphaFoldDB" id="A0A3R9J9Z2"/>
<keyword evidence="1" id="KW-0812">Transmembrane</keyword>
<evidence type="ECO:0000256" key="1">
    <source>
        <dbReference type="SAM" id="Phobius"/>
    </source>
</evidence>
<evidence type="ECO:0000313" key="3">
    <source>
        <dbReference type="Proteomes" id="UP000268311"/>
    </source>
</evidence>
<gene>
    <name evidence="2" type="ORF">D8838_01355</name>
</gene>
<accession>A0A3R9J9Z2</accession>
<dbReference type="EMBL" id="RJOF01000001">
    <property type="protein sequence ID" value="RSJ05332.1"/>
    <property type="molecule type" value="Genomic_DNA"/>
</dbReference>
<sequence>MKIIVFFVVLTFTHIICIAMDKSYIKYRLLKLFMRFAPTLQEEFYKQIDEIAPNKIRAWYIDEDDKFLFQQKFKIVYLIPILWVLLIGIGYFITFNTILLVSYTAFISIFAISYKYVEIYSLQTYKNPTFLKIDRTKFKYQGQVILLHVGSILSFTLIYIAFFNVFSSRNLLFENTLISVVTSYFMLVLGTLIQDYFIKLALEIYDEDYSFEEISNSDKKVILYLRSFSIDNTSIYCPSHLGGSFLRYFLLPRIQFPQLLTKVLEGSGQGFVVGIGNPHETYRGKRFHGFSKTYVLDDFKGEDKWKKEINKLLDRANLIVSIAGKTEGVSWEINSIKSMNGMEKSIILFSPKDEEEGDVSLITNIRRKLDIFDVDFPSKFYDIQFIGLHVKNYGPIWYLNYGRSYYSYMFSLLSLTGTIQNDKDFFKS</sequence>
<dbReference type="Proteomes" id="UP000268311">
    <property type="component" value="Unassembled WGS sequence"/>
</dbReference>
<organism evidence="2 3">
    <name type="scientific">Streptococcus mitis</name>
    <dbReference type="NCBI Taxonomy" id="28037"/>
    <lineage>
        <taxon>Bacteria</taxon>
        <taxon>Bacillati</taxon>
        <taxon>Bacillota</taxon>
        <taxon>Bacilli</taxon>
        <taxon>Lactobacillales</taxon>
        <taxon>Streptococcaceae</taxon>
        <taxon>Streptococcus</taxon>
        <taxon>Streptococcus mitis group</taxon>
    </lineage>
</organism>
<name>A0A3R9J9Z2_STRMT</name>
<dbReference type="RefSeq" id="WP_125453451.1">
    <property type="nucleotide sequence ID" value="NZ_RJOF01000001.1"/>
</dbReference>
<keyword evidence="1" id="KW-0472">Membrane</keyword>
<proteinExistence type="predicted"/>